<name>A0A2M7BY73_9BACT</name>
<protein>
    <submittedName>
        <fullName evidence="1">HicB family protein</fullName>
    </submittedName>
</protein>
<dbReference type="SUPFAM" id="SSF143100">
    <property type="entry name" value="TTHA1013/TTHA0281-like"/>
    <property type="match status" value="1"/>
</dbReference>
<evidence type="ECO:0000313" key="2">
    <source>
        <dbReference type="Proteomes" id="UP000230324"/>
    </source>
</evidence>
<evidence type="ECO:0000313" key="1">
    <source>
        <dbReference type="EMBL" id="PIV12644.1"/>
    </source>
</evidence>
<dbReference type="InterPro" id="IPR035069">
    <property type="entry name" value="TTHA1013/TTHA0281-like"/>
</dbReference>
<dbReference type="Gene3D" id="3.30.160.250">
    <property type="match status" value="1"/>
</dbReference>
<accession>A0A2M7BY73</accession>
<dbReference type="Proteomes" id="UP000230324">
    <property type="component" value="Unassembled WGS sequence"/>
</dbReference>
<dbReference type="EMBL" id="PEUV01000030">
    <property type="protein sequence ID" value="PIV12644.1"/>
    <property type="molecule type" value="Genomic_DNA"/>
</dbReference>
<sequence>MLTTYILQKLTQAHYKILKDRTYFGEIPGLQGVWASEKTLEKCRETLREVLEEWLILKLQDGDKIPGFPTKINHKLQRISI</sequence>
<gene>
    <name evidence="1" type="ORF">COS47_01425</name>
</gene>
<comment type="caution">
    <text evidence="1">The sequence shown here is derived from an EMBL/GenBank/DDBJ whole genome shotgun (WGS) entry which is preliminary data.</text>
</comment>
<proteinExistence type="predicted"/>
<dbReference type="Pfam" id="PF21748">
    <property type="entry name" value="UPF0150"/>
    <property type="match status" value="1"/>
</dbReference>
<reference evidence="2" key="1">
    <citation type="submission" date="2017-09" db="EMBL/GenBank/DDBJ databases">
        <title>Depth-based differentiation of microbial function through sediment-hosted aquifers and enrichment of novel symbionts in the deep terrestrial subsurface.</title>
        <authorList>
            <person name="Probst A.J."/>
            <person name="Ladd B."/>
            <person name="Jarett J.K."/>
            <person name="Geller-Mcgrath D.E."/>
            <person name="Sieber C.M.K."/>
            <person name="Emerson J.B."/>
            <person name="Anantharaman K."/>
            <person name="Thomas B.C."/>
            <person name="Malmstrom R."/>
            <person name="Stieglmeier M."/>
            <person name="Klingl A."/>
            <person name="Woyke T."/>
            <person name="Ryan C.M."/>
            <person name="Banfield J.F."/>
        </authorList>
    </citation>
    <scope>NUCLEOTIDE SEQUENCE [LARGE SCALE GENOMIC DNA]</scope>
</reference>
<organism evidence="1 2">
    <name type="scientific">Candidatus Nealsonbacteria bacterium CG03_land_8_20_14_0_80_36_12</name>
    <dbReference type="NCBI Taxonomy" id="1974701"/>
    <lineage>
        <taxon>Bacteria</taxon>
        <taxon>Candidatus Nealsoniibacteriota</taxon>
    </lineage>
</organism>
<dbReference type="AlphaFoldDB" id="A0A2M7BY73"/>
<dbReference type="InterPro" id="IPR049389">
    <property type="entry name" value="TTHA0281-like"/>
</dbReference>